<name>A0A8R7Q598_TRIUA</name>
<dbReference type="EnsemblPlants" id="TuG1812G0400001932.01.T04">
    <property type="protein sequence ID" value="TuG1812G0400001932.01.T04"/>
    <property type="gene ID" value="TuG1812G0400001932.01"/>
</dbReference>
<organism evidence="2 3">
    <name type="scientific">Triticum urartu</name>
    <name type="common">Red wild einkorn</name>
    <name type="synonym">Crithodium urartu</name>
    <dbReference type="NCBI Taxonomy" id="4572"/>
    <lineage>
        <taxon>Eukaryota</taxon>
        <taxon>Viridiplantae</taxon>
        <taxon>Streptophyta</taxon>
        <taxon>Embryophyta</taxon>
        <taxon>Tracheophyta</taxon>
        <taxon>Spermatophyta</taxon>
        <taxon>Magnoliopsida</taxon>
        <taxon>Liliopsida</taxon>
        <taxon>Poales</taxon>
        <taxon>Poaceae</taxon>
        <taxon>BOP clade</taxon>
        <taxon>Pooideae</taxon>
        <taxon>Triticodae</taxon>
        <taxon>Triticeae</taxon>
        <taxon>Triticinae</taxon>
        <taxon>Triticum</taxon>
    </lineage>
</organism>
<evidence type="ECO:0000256" key="1">
    <source>
        <dbReference type="SAM" id="MobiDB-lite"/>
    </source>
</evidence>
<dbReference type="Proteomes" id="UP000015106">
    <property type="component" value="Chromosome 4"/>
</dbReference>
<evidence type="ECO:0000313" key="3">
    <source>
        <dbReference type="Proteomes" id="UP000015106"/>
    </source>
</evidence>
<dbReference type="Gramene" id="TuG1812G0400001932.01.T04">
    <property type="protein sequence ID" value="TuG1812G0400001932.01.T04"/>
    <property type="gene ID" value="TuG1812G0400001932.01"/>
</dbReference>
<dbReference type="EnsemblPlants" id="TuG1812G0400001932.01.T02">
    <property type="protein sequence ID" value="TuG1812G0400001932.01.T02"/>
    <property type="gene ID" value="TuG1812G0400001932.01"/>
</dbReference>
<proteinExistence type="predicted"/>
<protein>
    <submittedName>
        <fullName evidence="2">Uncharacterized protein</fullName>
    </submittedName>
</protein>
<dbReference type="Gramene" id="TuG1812G0400001932.01.T02">
    <property type="protein sequence ID" value="TuG1812G0400001932.01.T02"/>
    <property type="gene ID" value="TuG1812G0400001932.01"/>
</dbReference>
<evidence type="ECO:0000313" key="2">
    <source>
        <dbReference type="EnsemblPlants" id="TuG1812G0400001932.01.T01"/>
    </source>
</evidence>
<feature type="region of interest" description="Disordered" evidence="1">
    <location>
        <begin position="85"/>
        <end position="112"/>
    </location>
</feature>
<accession>A0A8R7Q598</accession>
<dbReference type="Gramene" id="TuG1812G0400001932.01.T01">
    <property type="protein sequence ID" value="TuG1812G0400001932.01.T01"/>
    <property type="gene ID" value="TuG1812G0400001932.01"/>
</dbReference>
<dbReference type="EnsemblPlants" id="TuG1812G0400001932.01.T01">
    <property type="protein sequence ID" value="TuG1812G0400001932.01.T01"/>
    <property type="gene ID" value="TuG1812G0400001932.01"/>
</dbReference>
<reference evidence="2" key="3">
    <citation type="submission" date="2022-06" db="UniProtKB">
        <authorList>
            <consortium name="EnsemblPlants"/>
        </authorList>
    </citation>
    <scope>IDENTIFICATION</scope>
</reference>
<dbReference type="Gramene" id="TuG1812G0400001932.01.T03">
    <property type="protein sequence ID" value="TuG1812G0400001932.01.T03"/>
    <property type="gene ID" value="TuG1812G0400001932.01"/>
</dbReference>
<dbReference type="AlphaFoldDB" id="A0A8R7Q598"/>
<reference evidence="3" key="1">
    <citation type="journal article" date="2013" name="Nature">
        <title>Draft genome of the wheat A-genome progenitor Triticum urartu.</title>
        <authorList>
            <person name="Ling H.Q."/>
            <person name="Zhao S."/>
            <person name="Liu D."/>
            <person name="Wang J."/>
            <person name="Sun H."/>
            <person name="Zhang C."/>
            <person name="Fan H."/>
            <person name="Li D."/>
            <person name="Dong L."/>
            <person name="Tao Y."/>
            <person name="Gao C."/>
            <person name="Wu H."/>
            <person name="Li Y."/>
            <person name="Cui Y."/>
            <person name="Guo X."/>
            <person name="Zheng S."/>
            <person name="Wang B."/>
            <person name="Yu K."/>
            <person name="Liang Q."/>
            <person name="Yang W."/>
            <person name="Lou X."/>
            <person name="Chen J."/>
            <person name="Feng M."/>
            <person name="Jian J."/>
            <person name="Zhang X."/>
            <person name="Luo G."/>
            <person name="Jiang Y."/>
            <person name="Liu J."/>
            <person name="Wang Z."/>
            <person name="Sha Y."/>
            <person name="Zhang B."/>
            <person name="Wu H."/>
            <person name="Tang D."/>
            <person name="Shen Q."/>
            <person name="Xue P."/>
            <person name="Zou S."/>
            <person name="Wang X."/>
            <person name="Liu X."/>
            <person name="Wang F."/>
            <person name="Yang Y."/>
            <person name="An X."/>
            <person name="Dong Z."/>
            <person name="Zhang K."/>
            <person name="Zhang X."/>
            <person name="Luo M.C."/>
            <person name="Dvorak J."/>
            <person name="Tong Y."/>
            <person name="Wang J."/>
            <person name="Yang H."/>
            <person name="Li Z."/>
            <person name="Wang D."/>
            <person name="Zhang A."/>
            <person name="Wang J."/>
        </authorList>
    </citation>
    <scope>NUCLEOTIDE SEQUENCE</scope>
    <source>
        <strain evidence="3">cv. G1812</strain>
    </source>
</reference>
<keyword evidence="3" id="KW-1185">Reference proteome</keyword>
<feature type="region of interest" description="Disordered" evidence="1">
    <location>
        <begin position="1"/>
        <end position="38"/>
    </location>
</feature>
<dbReference type="EnsemblPlants" id="TuG1812G0400001932.01.T03">
    <property type="protein sequence ID" value="TuG1812G0400001932.01.T03"/>
    <property type="gene ID" value="TuG1812G0400001932.01"/>
</dbReference>
<reference evidence="2" key="2">
    <citation type="submission" date="2018-03" db="EMBL/GenBank/DDBJ databases">
        <title>The Triticum urartu genome reveals the dynamic nature of wheat genome evolution.</title>
        <authorList>
            <person name="Ling H."/>
            <person name="Ma B."/>
            <person name="Shi X."/>
            <person name="Liu H."/>
            <person name="Dong L."/>
            <person name="Sun H."/>
            <person name="Cao Y."/>
            <person name="Gao Q."/>
            <person name="Zheng S."/>
            <person name="Li Y."/>
            <person name="Yu Y."/>
            <person name="Du H."/>
            <person name="Qi M."/>
            <person name="Li Y."/>
            <person name="Yu H."/>
            <person name="Cui Y."/>
            <person name="Wang N."/>
            <person name="Chen C."/>
            <person name="Wu H."/>
            <person name="Zhao Y."/>
            <person name="Zhang J."/>
            <person name="Li Y."/>
            <person name="Zhou W."/>
            <person name="Zhang B."/>
            <person name="Hu W."/>
            <person name="Eijk M."/>
            <person name="Tang J."/>
            <person name="Witsenboer H."/>
            <person name="Zhao S."/>
            <person name="Li Z."/>
            <person name="Zhang A."/>
            <person name="Wang D."/>
            <person name="Liang C."/>
        </authorList>
    </citation>
    <scope>NUCLEOTIDE SEQUENCE [LARGE SCALE GENOMIC DNA]</scope>
    <source>
        <strain evidence="2">cv. G1812</strain>
    </source>
</reference>
<sequence>MHSRSTPSPPPRPIHPCDAADPNPGASSSATILFPPLPSAASVEIRDLRLLGRCRRCRGTPGQGRVWSRCGQREAAHGRALHLVPLRSPQSPSSPPTYNLAAVGSPPSQASP</sequence>